<proteinExistence type="predicted"/>
<evidence type="ECO:0000256" key="2">
    <source>
        <dbReference type="ARBA" id="ARBA00023125"/>
    </source>
</evidence>
<keyword evidence="1" id="KW-0805">Transcription regulation</keyword>
<dbReference type="Gene3D" id="3.40.50.2300">
    <property type="match status" value="2"/>
</dbReference>
<dbReference type="GO" id="GO:0003700">
    <property type="term" value="F:DNA-binding transcription factor activity"/>
    <property type="evidence" value="ECO:0007669"/>
    <property type="project" value="TreeGrafter"/>
</dbReference>
<dbReference type="InterPro" id="IPR000843">
    <property type="entry name" value="HTH_LacI"/>
</dbReference>
<evidence type="ECO:0000256" key="3">
    <source>
        <dbReference type="ARBA" id="ARBA00023163"/>
    </source>
</evidence>
<dbReference type="SUPFAM" id="SSF47413">
    <property type="entry name" value="lambda repressor-like DNA-binding domains"/>
    <property type="match status" value="1"/>
</dbReference>
<evidence type="ECO:0000313" key="8">
    <source>
        <dbReference type="Proteomes" id="UP000076447"/>
    </source>
</evidence>
<dbReference type="CDD" id="cd06267">
    <property type="entry name" value="PBP1_LacI_sugar_binding-like"/>
    <property type="match status" value="1"/>
</dbReference>
<name>A0A161XJZ4_9CELL</name>
<dbReference type="GO" id="GO:0000976">
    <property type="term" value="F:transcription cis-regulatory region binding"/>
    <property type="evidence" value="ECO:0007669"/>
    <property type="project" value="TreeGrafter"/>
</dbReference>
<feature type="compositionally biased region" description="Basic and acidic residues" evidence="4">
    <location>
        <begin position="22"/>
        <end position="31"/>
    </location>
</feature>
<dbReference type="SUPFAM" id="SSF53822">
    <property type="entry name" value="Periplasmic binding protein-like I"/>
    <property type="match status" value="1"/>
</dbReference>
<dbReference type="Pfam" id="PF00356">
    <property type="entry name" value="LacI"/>
    <property type="match status" value="1"/>
</dbReference>
<reference evidence="6 8" key="1">
    <citation type="submission" date="2016-01" db="EMBL/GenBank/DDBJ databases">
        <title>Genome sequence of Oerskovia enterophila VJag, an agar and cellulose degrading bacterium.</title>
        <authorList>
            <person name="Poehlein A."/>
            <person name="Jag V."/>
            <person name="Bengelsdorf F."/>
            <person name="Duerre P."/>
            <person name="Daniel R."/>
        </authorList>
    </citation>
    <scope>NUCLEOTIDE SEQUENCE [LARGE SCALE GENOMIC DNA]</scope>
    <source>
        <strain evidence="6 8">VJag</strain>
    </source>
</reference>
<keyword evidence="3" id="KW-0804">Transcription</keyword>
<dbReference type="Pfam" id="PF13377">
    <property type="entry name" value="Peripla_BP_3"/>
    <property type="match status" value="1"/>
</dbReference>
<dbReference type="PROSITE" id="PS50932">
    <property type="entry name" value="HTH_LACI_2"/>
    <property type="match status" value="1"/>
</dbReference>
<evidence type="ECO:0000313" key="6">
    <source>
        <dbReference type="EMBL" id="KZM37107.1"/>
    </source>
</evidence>
<dbReference type="PRINTS" id="PR00036">
    <property type="entry name" value="HTHLACI"/>
</dbReference>
<sequence>MSLDSRVVEQSGNDVVPQPVDAVREDGREAARGTSPGAGAGAGPVRERRAAASGNGAKRRPTIRDVADVAGVSRGTVSRVINGGHWVSPDALAAVNEAIRTTGYAANQHARSLVTGRSNSIAFLLTEPQHLLFEDPNFSILLRGAAEELAKREMPLLLMVAGTPEERRRIGGYVAAGHVDGVLLISSHQGNPMLAELLKQKVPTVACGVPLGYEGRVGYVAADDRAGARTMTQHLLDSGRTRIATITGPLDTPGGTLRLDGYRDALGDRFDESLVAHGDYSRERGRLAMAELLERRPDLDAVFVASDLMAAGALVALQATGRSVPGDVAVGGFDDSGVAASLHPALTTMRQPFERISAEMVRLLLEVVEGQEPAAITLPTSLVVRDSA</sequence>
<evidence type="ECO:0000313" key="9">
    <source>
        <dbReference type="Proteomes" id="UP000093412"/>
    </source>
</evidence>
<dbReference type="InterPro" id="IPR028082">
    <property type="entry name" value="Peripla_BP_I"/>
</dbReference>
<dbReference type="PATRIC" id="fig|43678.3.peg.214"/>
<reference evidence="7 9" key="2">
    <citation type="submission" date="2016-06" db="EMBL/GenBank/DDBJ databases">
        <title>Genome sequence of Oerskovia enterophila DSM 43852.</title>
        <authorList>
            <person name="Poehlein A."/>
            <person name="Jag V."/>
            <person name="Bengelsdorf F.R."/>
            <person name="Daniel R."/>
            <person name="Duerre P."/>
        </authorList>
    </citation>
    <scope>NUCLEOTIDE SEQUENCE [LARGE SCALE GENOMIC DNA]</scope>
    <source>
        <strain evidence="7 9">DSM 43852</strain>
    </source>
</reference>
<dbReference type="PROSITE" id="PS00356">
    <property type="entry name" value="HTH_LACI_1"/>
    <property type="match status" value="1"/>
</dbReference>
<dbReference type="PANTHER" id="PTHR30146">
    <property type="entry name" value="LACI-RELATED TRANSCRIPTIONAL REPRESSOR"/>
    <property type="match status" value="1"/>
</dbReference>
<feature type="region of interest" description="Disordered" evidence="4">
    <location>
        <begin position="1"/>
        <end position="62"/>
    </location>
</feature>
<comment type="caution">
    <text evidence="6">The sequence shown here is derived from an EMBL/GenBank/DDBJ whole genome shotgun (WGS) entry which is preliminary data.</text>
</comment>
<accession>A0A161XJZ4</accession>
<organism evidence="6 8">
    <name type="scientific">Oerskovia enterophila</name>
    <dbReference type="NCBI Taxonomy" id="43678"/>
    <lineage>
        <taxon>Bacteria</taxon>
        <taxon>Bacillati</taxon>
        <taxon>Actinomycetota</taxon>
        <taxon>Actinomycetes</taxon>
        <taxon>Micrococcales</taxon>
        <taxon>Cellulomonadaceae</taxon>
        <taxon>Oerskovia</taxon>
    </lineage>
</organism>
<evidence type="ECO:0000259" key="5">
    <source>
        <dbReference type="PROSITE" id="PS50932"/>
    </source>
</evidence>
<dbReference type="EMBL" id="MAQA01000029">
    <property type="protein sequence ID" value="OCI30747.1"/>
    <property type="molecule type" value="Genomic_DNA"/>
</dbReference>
<dbReference type="STRING" id="43678.OJAG_02010"/>
<keyword evidence="2" id="KW-0238">DNA-binding</keyword>
<feature type="domain" description="HTH lacI-type" evidence="5">
    <location>
        <begin position="61"/>
        <end position="115"/>
    </location>
</feature>
<dbReference type="SMART" id="SM00354">
    <property type="entry name" value="HTH_LACI"/>
    <property type="match status" value="1"/>
</dbReference>
<gene>
    <name evidence="6" type="primary">rbsR_1</name>
    <name evidence="7" type="synonym">rbsR_4</name>
    <name evidence="7" type="ORF">OERS_25070</name>
    <name evidence="6" type="ORF">OJAG_02010</name>
</gene>
<dbReference type="AlphaFoldDB" id="A0A161XJZ4"/>
<evidence type="ECO:0000313" key="7">
    <source>
        <dbReference type="EMBL" id="OCI30747.1"/>
    </source>
</evidence>
<protein>
    <submittedName>
        <fullName evidence="6">Ribose operon repressor</fullName>
    </submittedName>
</protein>
<dbReference type="InterPro" id="IPR010982">
    <property type="entry name" value="Lambda_DNA-bd_dom_sf"/>
</dbReference>
<dbReference type="EMBL" id="LRIE01000028">
    <property type="protein sequence ID" value="KZM37107.1"/>
    <property type="molecule type" value="Genomic_DNA"/>
</dbReference>
<dbReference type="CDD" id="cd01392">
    <property type="entry name" value="HTH_LacI"/>
    <property type="match status" value="1"/>
</dbReference>
<evidence type="ECO:0000256" key="4">
    <source>
        <dbReference type="SAM" id="MobiDB-lite"/>
    </source>
</evidence>
<dbReference type="PANTHER" id="PTHR30146:SF109">
    <property type="entry name" value="HTH-TYPE TRANSCRIPTIONAL REGULATOR GALS"/>
    <property type="match status" value="1"/>
</dbReference>
<dbReference type="Gene3D" id="1.10.260.40">
    <property type="entry name" value="lambda repressor-like DNA-binding domains"/>
    <property type="match status" value="1"/>
</dbReference>
<dbReference type="Proteomes" id="UP000076447">
    <property type="component" value="Unassembled WGS sequence"/>
</dbReference>
<keyword evidence="9" id="KW-1185">Reference proteome</keyword>
<dbReference type="Proteomes" id="UP000093412">
    <property type="component" value="Unassembled WGS sequence"/>
</dbReference>
<dbReference type="InterPro" id="IPR046335">
    <property type="entry name" value="LacI/GalR-like_sensor"/>
</dbReference>
<dbReference type="OrthoDB" id="4268837at2"/>
<evidence type="ECO:0000256" key="1">
    <source>
        <dbReference type="ARBA" id="ARBA00023015"/>
    </source>
</evidence>